<sequence length="62" mass="7758">MRKIKLNDDQFWHIQYFYEWFGAINNHDQEIVYKELIQKFGEDKVKAYEIECRKRFKKGDII</sequence>
<protein>
    <submittedName>
        <fullName evidence="1">Uncharacterized protein</fullName>
    </submittedName>
</protein>
<proteinExistence type="predicted"/>
<evidence type="ECO:0000313" key="1">
    <source>
        <dbReference type="EMBL" id="PXX74630.1"/>
    </source>
</evidence>
<keyword evidence="2" id="KW-1185">Reference proteome</keyword>
<dbReference type="AlphaFoldDB" id="A0A318KCL7"/>
<accession>A0A318KCL7</accession>
<evidence type="ECO:0000313" key="2">
    <source>
        <dbReference type="Proteomes" id="UP000247612"/>
    </source>
</evidence>
<reference evidence="1 2" key="1">
    <citation type="submission" date="2018-05" db="EMBL/GenBank/DDBJ databases">
        <title>Genomic Encyclopedia of Type Strains, Phase IV (KMG-IV): sequencing the most valuable type-strain genomes for metagenomic binning, comparative biology and taxonomic classification.</title>
        <authorList>
            <person name="Goeker M."/>
        </authorList>
    </citation>
    <scope>NUCLEOTIDE SEQUENCE [LARGE SCALE GENOMIC DNA]</scope>
    <source>
        <strain evidence="1 2">JC118</strain>
    </source>
</reference>
<dbReference type="STRING" id="1034346.GCA_000313565_02618"/>
<dbReference type="EMBL" id="QJKH01000022">
    <property type="protein sequence ID" value="PXX74630.1"/>
    <property type="molecule type" value="Genomic_DNA"/>
</dbReference>
<gene>
    <name evidence="1" type="ORF">DES51_12216</name>
</gene>
<dbReference type="RefSeq" id="WP_022938902.1">
    <property type="nucleotide sequence ID" value="NZ_CABKRQ010000007.1"/>
</dbReference>
<organism evidence="1 2">
    <name type="scientific">Dielma fastidiosa</name>
    <dbReference type="NCBI Taxonomy" id="1034346"/>
    <lineage>
        <taxon>Bacteria</taxon>
        <taxon>Bacillati</taxon>
        <taxon>Bacillota</taxon>
        <taxon>Erysipelotrichia</taxon>
        <taxon>Erysipelotrichales</taxon>
        <taxon>Erysipelotrichaceae</taxon>
        <taxon>Dielma</taxon>
    </lineage>
</organism>
<name>A0A318KCL7_9FIRM</name>
<dbReference type="Proteomes" id="UP000247612">
    <property type="component" value="Unassembled WGS sequence"/>
</dbReference>
<comment type="caution">
    <text evidence="1">The sequence shown here is derived from an EMBL/GenBank/DDBJ whole genome shotgun (WGS) entry which is preliminary data.</text>
</comment>